<dbReference type="OrthoDB" id="3366231at2759"/>
<evidence type="ECO:0000313" key="1">
    <source>
        <dbReference type="EMBL" id="EIW77287.1"/>
    </source>
</evidence>
<gene>
    <name evidence="1" type="ORF">CONPUDRAFT_27986</name>
</gene>
<keyword evidence="2" id="KW-1185">Reference proteome</keyword>
<protein>
    <submittedName>
        <fullName evidence="1">Uncharacterized protein</fullName>
    </submittedName>
</protein>
<dbReference type="RefSeq" id="XP_007772351.1">
    <property type="nucleotide sequence ID" value="XM_007774161.1"/>
</dbReference>
<proteinExistence type="predicted"/>
<reference evidence="2" key="1">
    <citation type="journal article" date="2012" name="Science">
        <title>The Paleozoic origin of enzymatic lignin decomposition reconstructed from 31 fungal genomes.</title>
        <authorList>
            <person name="Floudas D."/>
            <person name="Binder M."/>
            <person name="Riley R."/>
            <person name="Barry K."/>
            <person name="Blanchette R.A."/>
            <person name="Henrissat B."/>
            <person name="Martinez A.T."/>
            <person name="Otillar R."/>
            <person name="Spatafora J.W."/>
            <person name="Yadav J.S."/>
            <person name="Aerts A."/>
            <person name="Benoit I."/>
            <person name="Boyd A."/>
            <person name="Carlson A."/>
            <person name="Copeland A."/>
            <person name="Coutinho P.M."/>
            <person name="de Vries R.P."/>
            <person name="Ferreira P."/>
            <person name="Findley K."/>
            <person name="Foster B."/>
            <person name="Gaskell J."/>
            <person name="Glotzer D."/>
            <person name="Gorecki P."/>
            <person name="Heitman J."/>
            <person name="Hesse C."/>
            <person name="Hori C."/>
            <person name="Igarashi K."/>
            <person name="Jurgens J.A."/>
            <person name="Kallen N."/>
            <person name="Kersten P."/>
            <person name="Kohler A."/>
            <person name="Kuees U."/>
            <person name="Kumar T.K.A."/>
            <person name="Kuo A."/>
            <person name="LaButti K."/>
            <person name="Larrondo L.F."/>
            <person name="Lindquist E."/>
            <person name="Ling A."/>
            <person name="Lombard V."/>
            <person name="Lucas S."/>
            <person name="Lundell T."/>
            <person name="Martin R."/>
            <person name="McLaughlin D.J."/>
            <person name="Morgenstern I."/>
            <person name="Morin E."/>
            <person name="Murat C."/>
            <person name="Nagy L.G."/>
            <person name="Nolan M."/>
            <person name="Ohm R.A."/>
            <person name="Patyshakuliyeva A."/>
            <person name="Rokas A."/>
            <person name="Ruiz-Duenas F.J."/>
            <person name="Sabat G."/>
            <person name="Salamov A."/>
            <person name="Samejima M."/>
            <person name="Schmutz J."/>
            <person name="Slot J.C."/>
            <person name="St John F."/>
            <person name="Stenlid J."/>
            <person name="Sun H."/>
            <person name="Sun S."/>
            <person name="Syed K."/>
            <person name="Tsang A."/>
            <person name="Wiebenga A."/>
            <person name="Young D."/>
            <person name="Pisabarro A."/>
            <person name="Eastwood D.C."/>
            <person name="Martin F."/>
            <person name="Cullen D."/>
            <person name="Grigoriev I.V."/>
            <person name="Hibbett D.S."/>
        </authorList>
    </citation>
    <scope>NUCLEOTIDE SEQUENCE [LARGE SCALE GENOMIC DNA]</scope>
    <source>
        <strain evidence="2">RWD-64-598 SS2</strain>
    </source>
</reference>
<comment type="caution">
    <text evidence="1">The sequence shown here is derived from an EMBL/GenBank/DDBJ whole genome shotgun (WGS) entry which is preliminary data.</text>
</comment>
<feature type="non-terminal residue" evidence="1">
    <location>
        <position position="1"/>
    </location>
</feature>
<dbReference type="Proteomes" id="UP000053558">
    <property type="component" value="Unassembled WGS sequence"/>
</dbReference>
<sequence length="99" mass="11020">WGNIRNGRRHACPTCGILFLTGERRGFCCGPNGSRYADVPSLPPLPEQYGIFLNDPDISSKSRILNLIFSFAALETTHAFPVNDGPRGFVAVWGRVYHR</sequence>
<feature type="non-terminal residue" evidence="1">
    <location>
        <position position="99"/>
    </location>
</feature>
<name>A0A5M3ME08_CONPW</name>
<dbReference type="KEGG" id="cput:CONPUDRAFT_27986"/>
<accession>A0A5M3ME08</accession>
<organism evidence="1 2">
    <name type="scientific">Coniophora puteana (strain RWD-64-598)</name>
    <name type="common">Brown rot fungus</name>
    <dbReference type="NCBI Taxonomy" id="741705"/>
    <lineage>
        <taxon>Eukaryota</taxon>
        <taxon>Fungi</taxon>
        <taxon>Dikarya</taxon>
        <taxon>Basidiomycota</taxon>
        <taxon>Agaricomycotina</taxon>
        <taxon>Agaricomycetes</taxon>
        <taxon>Agaricomycetidae</taxon>
        <taxon>Boletales</taxon>
        <taxon>Coniophorineae</taxon>
        <taxon>Coniophoraceae</taxon>
        <taxon>Coniophora</taxon>
    </lineage>
</organism>
<dbReference type="GeneID" id="19206634"/>
<dbReference type="AlphaFoldDB" id="A0A5M3ME08"/>
<evidence type="ECO:0000313" key="2">
    <source>
        <dbReference type="Proteomes" id="UP000053558"/>
    </source>
</evidence>
<dbReference type="EMBL" id="JH711584">
    <property type="protein sequence ID" value="EIW77287.1"/>
    <property type="molecule type" value="Genomic_DNA"/>
</dbReference>
<dbReference type="OMA" id="NGRRHAC"/>